<dbReference type="Pfam" id="PF18210">
    <property type="entry name" value="Knl1_RWD_C"/>
    <property type="match status" value="1"/>
</dbReference>
<dbReference type="OrthoDB" id="5592879at2759"/>
<feature type="region of interest" description="Disordered" evidence="2">
    <location>
        <begin position="788"/>
        <end position="832"/>
    </location>
</feature>
<feature type="compositionally biased region" description="Polar residues" evidence="2">
    <location>
        <begin position="377"/>
        <end position="389"/>
    </location>
</feature>
<feature type="compositionally biased region" description="Low complexity" evidence="2">
    <location>
        <begin position="569"/>
        <end position="583"/>
    </location>
</feature>
<feature type="region of interest" description="Disordered" evidence="2">
    <location>
        <begin position="213"/>
        <end position="334"/>
    </location>
</feature>
<feature type="region of interest" description="Disordered" evidence="2">
    <location>
        <begin position="120"/>
        <end position="175"/>
    </location>
</feature>
<evidence type="ECO:0000259" key="3">
    <source>
        <dbReference type="SMART" id="SM00787"/>
    </source>
</evidence>
<feature type="region of interest" description="Disordered" evidence="2">
    <location>
        <begin position="556"/>
        <end position="758"/>
    </location>
</feature>
<feature type="compositionally biased region" description="Acidic residues" evidence="2">
    <location>
        <begin position="796"/>
        <end position="807"/>
    </location>
</feature>
<keyword evidence="5" id="KW-1185">Reference proteome</keyword>
<protein>
    <submittedName>
        <fullName evidence="4">Kinetochore protein spc7</fullName>
    </submittedName>
</protein>
<proteinExistence type="predicted"/>
<dbReference type="PANTHER" id="PTHR28260">
    <property type="entry name" value="SPINDLE POLE BODY COMPONENT SPC105"/>
    <property type="match status" value="1"/>
</dbReference>
<gene>
    <name evidence="4" type="ORF">TCAP_07505</name>
</gene>
<feature type="compositionally biased region" description="Polar residues" evidence="2">
    <location>
        <begin position="681"/>
        <end position="698"/>
    </location>
</feature>
<feature type="compositionally biased region" description="Polar residues" evidence="2">
    <location>
        <begin position="886"/>
        <end position="920"/>
    </location>
</feature>
<feature type="compositionally biased region" description="Polar residues" evidence="2">
    <location>
        <begin position="316"/>
        <end position="332"/>
    </location>
</feature>
<feature type="compositionally biased region" description="Polar residues" evidence="2">
    <location>
        <begin position="724"/>
        <end position="746"/>
    </location>
</feature>
<feature type="coiled-coil region" evidence="1">
    <location>
        <begin position="1143"/>
        <end position="1230"/>
    </location>
</feature>
<keyword evidence="1" id="KW-0175">Coiled coil</keyword>
<evidence type="ECO:0000256" key="2">
    <source>
        <dbReference type="SAM" id="MobiDB-lite"/>
    </source>
</evidence>
<feature type="region of interest" description="Disordered" evidence="2">
    <location>
        <begin position="863"/>
        <end position="947"/>
    </location>
</feature>
<feature type="compositionally biased region" description="Low complexity" evidence="2">
    <location>
        <begin position="132"/>
        <end position="146"/>
    </location>
</feature>
<dbReference type="PANTHER" id="PTHR28260:SF1">
    <property type="entry name" value="SPINDLE POLE BODY COMPONENT SPC105"/>
    <property type="match status" value="1"/>
</dbReference>
<feature type="region of interest" description="Disordered" evidence="2">
    <location>
        <begin position="57"/>
        <end position="86"/>
    </location>
</feature>
<dbReference type="GO" id="GO:1990758">
    <property type="term" value="P:mitotic sister chromatid biorientation"/>
    <property type="evidence" value="ECO:0007669"/>
    <property type="project" value="TreeGrafter"/>
</dbReference>
<feature type="domain" description="Spc7 kinetochore protein" evidence="3">
    <location>
        <begin position="961"/>
        <end position="1281"/>
    </location>
</feature>
<dbReference type="SMART" id="SM01315">
    <property type="entry name" value="Spc7_N"/>
    <property type="match status" value="1"/>
</dbReference>
<feature type="compositionally biased region" description="Basic and acidic residues" evidence="2">
    <location>
        <begin position="150"/>
        <end position="170"/>
    </location>
</feature>
<dbReference type="STRING" id="45235.A0A2K3PU79"/>
<dbReference type="GO" id="GO:0007094">
    <property type="term" value="P:mitotic spindle assembly checkpoint signaling"/>
    <property type="evidence" value="ECO:0007669"/>
    <property type="project" value="TreeGrafter"/>
</dbReference>
<feature type="compositionally biased region" description="Acidic residues" evidence="2">
    <location>
        <begin position="283"/>
        <end position="305"/>
    </location>
</feature>
<sequence length="1462" mass="160362">MHDDYLLHLTATASGYLVKMLPSAEATLPAMRRTRRSIGAHTDVRKALDKENVTYDVGSSLATSRKKSRSKSMGPGGLDALKQGNGNRRASLAAPIKLPRSILKPTISALPEIPPMKMAAHRAEYSSDGRDSTNSSSSSGGDSSGSKIAVRTEEEQHAAARDREERERRDARRKSLANRRVSFAAEATLHTFHEVEYMQDSITSTDSARRASSAAAKSLSQSSAAVEREEPPKLQVDSVSKSPDNQRELHQRKRRQSSGLPPMNFSSTDDDTIASTIYSSDSEPADGVEEIAEDEDEASSSESDDGTMMTIDTEEVTGTTVASDRSTATGEDSTLDEALRIAAQRAGAQNLGSDDDEDVDDGEEVIPSFGWVKRGNQPGSGPASRQSIAQPPKQDHQVERDNGTETDMNMDMDMTHAVGRIIKPPESYGADEQEGDMSMDVTQAFGGILSHSKASDDGSVSVNQAEAATDEATMEFTTAIGGIRHPQSEDQDEVEEHEDMSMELTTVLGGVLSQTKDKRVAASRRRTFNSQRNAGLDDATMDMTLGVGRIMSAANSESNDAADGEDTMGMDITTTIGGITMSGQASPRTLTRRIMEGELDKPNSPKKATMAAVSQGSPTRRTSRTSQAAAATPFESPGLSAFRGKGLRRSTGPQGQDKPKSGSRSRTPSPAKLTTPRRGPASTSEPSLEAQSHNSRSVSPKRQHPFSARTTTSPEKANRPRASFFQSDPMTGSRTPTVILTPQKRNLSGVGADRTGLGSPQVAALCDRRGSIGESATGFVPGKRMVAFEDPKKMEEDVDKELQDEEGKEDRRKILECETDGSQEDKDATFNLREMIDSLSPKRNLMKSRKSLHVGSAKGLLGKRPAELDEDEDAEDDDGVKRLKGHQSSPVKNIRLQQPPSKAETTGRLTRSARSLQKANRNLAPSFLSPLKNEPAATPRHQGRLKDVGDNHKVTFYEANAGDDVELENEVDEEKIHLQDFLNMTSIRFMELTTTRRRHTVAPGSLQDGTTADGQDALSLDRCVVAGACTVPMLELYQHSCRELKKYISEGRRMVKEIENDTSEENPPLFREYMSATADVKALMDNQFKNVKTHARLLSKAMWYEWRMKLQDGLKEGLVTIAEGMESDHSVLQEQRELLASILPAVVERYEALEEESDNLKEAARELADCDPTELRSAREELTGLDADIADKKRMITELRQQLEESTVDVEALTAKKQGYLKEIEKSEKVREECRGWTSREVNALKARVDAVEKEHGWAVTGLSGTTLSMAYRREIELVFDIASFRPHQPNSRIDLWYIADGREHNPVPKTAEKEFFLQCIRDHIRALPQSRTKLSDLLDVVRAGWDKARQVSSHVNRVNVTFPTTVTKTSDSSIAMTSSLLLVPLETRVEVTLHLHGRSGSAGIDVGLSAEGNVVYGEHFNLEKIGEFLATRIGDRVAADGEDWSDVVVELQQRLIARGKK</sequence>
<organism evidence="4 5">
    <name type="scientific">Tolypocladium capitatum</name>
    <dbReference type="NCBI Taxonomy" id="45235"/>
    <lineage>
        <taxon>Eukaryota</taxon>
        <taxon>Fungi</taxon>
        <taxon>Dikarya</taxon>
        <taxon>Ascomycota</taxon>
        <taxon>Pezizomycotina</taxon>
        <taxon>Sordariomycetes</taxon>
        <taxon>Hypocreomycetidae</taxon>
        <taxon>Hypocreales</taxon>
        <taxon>Ophiocordycipitaceae</taxon>
        <taxon>Tolypocladium</taxon>
    </lineage>
</organism>
<feature type="region of interest" description="Disordered" evidence="2">
    <location>
        <begin position="368"/>
        <end position="409"/>
    </location>
</feature>
<reference evidence="4 5" key="1">
    <citation type="submission" date="2017-08" db="EMBL/GenBank/DDBJ databases">
        <title>Harnessing the power of phylogenomics to disentangle the directionality and signatures of interkingdom host jumping in the parasitic fungal genus Tolypocladium.</title>
        <authorList>
            <person name="Quandt C.A."/>
            <person name="Patterson W."/>
            <person name="Spatafora J.W."/>
        </authorList>
    </citation>
    <scope>NUCLEOTIDE SEQUENCE [LARGE SCALE GENOMIC DNA]</scope>
    <source>
        <strain evidence="4 5">CBS 113982</strain>
    </source>
</reference>
<evidence type="ECO:0000256" key="1">
    <source>
        <dbReference type="SAM" id="Coils"/>
    </source>
</evidence>
<feature type="compositionally biased region" description="Low complexity" evidence="2">
    <location>
        <begin position="614"/>
        <end position="633"/>
    </location>
</feature>
<comment type="caution">
    <text evidence="4">The sequence shown here is derived from an EMBL/GenBank/DDBJ whole genome shotgun (WGS) entry which is preliminary data.</text>
</comment>
<feature type="compositionally biased region" description="Basic and acidic residues" evidence="2">
    <location>
        <begin position="121"/>
        <end position="131"/>
    </location>
</feature>
<evidence type="ECO:0000313" key="4">
    <source>
        <dbReference type="EMBL" id="PNY18824.1"/>
    </source>
</evidence>
<dbReference type="GO" id="GO:0000776">
    <property type="term" value="C:kinetochore"/>
    <property type="evidence" value="ECO:0007669"/>
    <property type="project" value="TreeGrafter"/>
</dbReference>
<name>A0A2K3PU79_9HYPO</name>
<accession>A0A2K3PU79</accession>
<dbReference type="InterPro" id="IPR013253">
    <property type="entry name" value="Spc7_domain"/>
</dbReference>
<dbReference type="Pfam" id="PF08317">
    <property type="entry name" value="Spc7"/>
    <property type="match status" value="1"/>
</dbReference>
<feature type="compositionally biased region" description="Low complexity" evidence="2">
    <location>
        <begin position="213"/>
        <end position="225"/>
    </location>
</feature>
<feature type="compositionally biased region" description="Basic and acidic residues" evidence="2">
    <location>
        <begin position="393"/>
        <end position="403"/>
    </location>
</feature>
<dbReference type="Pfam" id="PF15402">
    <property type="entry name" value="MELT_2"/>
    <property type="match status" value="6"/>
</dbReference>
<feature type="compositionally biased region" description="Acidic residues" evidence="2">
    <location>
        <begin position="868"/>
        <end position="878"/>
    </location>
</feature>
<evidence type="ECO:0000313" key="5">
    <source>
        <dbReference type="Proteomes" id="UP000236621"/>
    </source>
</evidence>
<dbReference type="InterPro" id="IPR033338">
    <property type="entry name" value="Spc105/Spc7"/>
</dbReference>
<dbReference type="InterPro" id="IPR040850">
    <property type="entry name" value="Knl1_RWD_C"/>
</dbReference>
<feature type="compositionally biased region" description="Polar residues" evidence="2">
    <location>
        <begin position="273"/>
        <end position="282"/>
    </location>
</feature>
<dbReference type="Proteomes" id="UP000236621">
    <property type="component" value="Unassembled WGS sequence"/>
</dbReference>
<feature type="compositionally biased region" description="Basic and acidic residues" evidence="2">
    <location>
        <begin position="593"/>
        <end position="603"/>
    </location>
</feature>
<dbReference type="SMART" id="SM00787">
    <property type="entry name" value="Spc7"/>
    <property type="match status" value="1"/>
</dbReference>
<dbReference type="EMBL" id="NRSZ01001308">
    <property type="protein sequence ID" value="PNY18824.1"/>
    <property type="molecule type" value="Genomic_DNA"/>
</dbReference>
<dbReference type="GO" id="GO:0034501">
    <property type="term" value="P:protein localization to kinetochore"/>
    <property type="evidence" value="ECO:0007669"/>
    <property type="project" value="TreeGrafter"/>
</dbReference>